<dbReference type="Gene3D" id="2.60.120.430">
    <property type="entry name" value="Galactose-binding lectin"/>
    <property type="match status" value="1"/>
</dbReference>
<name>A0ABQ0JTA1_9BACT</name>
<keyword evidence="2" id="KW-1185">Reference proteome</keyword>
<evidence type="ECO:0000313" key="1">
    <source>
        <dbReference type="EMBL" id="GAN31947.1"/>
    </source>
</evidence>
<reference evidence="2" key="1">
    <citation type="journal article" date="2015" name="Genome Announc.">
        <title>Draft Genome Sequence of an Anaerobic Ammonium-Oxidizing Bacterium, "Candidatus Brocadia sinica".</title>
        <authorList>
            <person name="Oshiki M."/>
            <person name="Shinyako-Hata K."/>
            <person name="Satoh H."/>
            <person name="Okabe S."/>
        </authorList>
    </citation>
    <scope>NUCLEOTIDE SEQUENCE [LARGE SCALE GENOMIC DNA]</scope>
    <source>
        <strain evidence="2">JPN1</strain>
    </source>
</reference>
<dbReference type="Proteomes" id="UP000032309">
    <property type="component" value="Unassembled WGS sequence"/>
</dbReference>
<sequence>MACFHTNFNHYEVFQFDIKTETDGQSFTKLLIVITDELGNKGKPAIGIKSYDDLLKITDGKWQTVTVPLDGIFYDWRYPEGQNGSKIQLNLSKIKQVEFVPW</sequence>
<proteinExistence type="predicted"/>
<accession>A0ABQ0JTA1</accession>
<dbReference type="EMBL" id="BAFN01000001">
    <property type="protein sequence ID" value="GAN31947.1"/>
    <property type="molecule type" value="Genomic_DNA"/>
</dbReference>
<comment type="caution">
    <text evidence="1">The sequence shown here is derived from an EMBL/GenBank/DDBJ whole genome shotgun (WGS) entry which is preliminary data.</text>
</comment>
<dbReference type="RefSeq" id="WP_052561971.1">
    <property type="nucleotide sequence ID" value="NZ_BAFN01000001.1"/>
</dbReference>
<evidence type="ECO:0000313" key="2">
    <source>
        <dbReference type="Proteomes" id="UP000032309"/>
    </source>
</evidence>
<protein>
    <submittedName>
        <fullName evidence="1">Beta-galactosidase</fullName>
    </submittedName>
</protein>
<gene>
    <name evidence="1" type="ORF">BROSI_A0451</name>
</gene>
<organism evidence="1 2">
    <name type="scientific">Candidatus Brocadia sinica JPN1</name>
    <dbReference type="NCBI Taxonomy" id="1197129"/>
    <lineage>
        <taxon>Bacteria</taxon>
        <taxon>Pseudomonadati</taxon>
        <taxon>Planctomycetota</taxon>
        <taxon>Candidatus Brocadiia</taxon>
        <taxon>Candidatus Brocadiales</taxon>
        <taxon>Candidatus Brocadiaceae</taxon>
        <taxon>Candidatus Brocadia</taxon>
    </lineage>
</organism>